<organism evidence="17 18">
    <name type="scientific">Varanus komodoensis</name>
    <name type="common">Komodo dragon</name>
    <dbReference type="NCBI Taxonomy" id="61221"/>
    <lineage>
        <taxon>Eukaryota</taxon>
        <taxon>Metazoa</taxon>
        <taxon>Chordata</taxon>
        <taxon>Craniata</taxon>
        <taxon>Vertebrata</taxon>
        <taxon>Euteleostomi</taxon>
        <taxon>Lepidosauria</taxon>
        <taxon>Squamata</taxon>
        <taxon>Bifurcata</taxon>
        <taxon>Unidentata</taxon>
        <taxon>Episquamata</taxon>
        <taxon>Toxicofera</taxon>
        <taxon>Anguimorpha</taxon>
        <taxon>Paleoanguimorpha</taxon>
        <taxon>Varanoidea</taxon>
        <taxon>Varanidae</taxon>
        <taxon>Varanus</taxon>
    </lineage>
</organism>
<protein>
    <recommendedName>
        <fullName evidence="16">C2H2-type domain-containing protein</fullName>
    </recommendedName>
</protein>
<proteinExistence type="inferred from homology"/>
<dbReference type="AlphaFoldDB" id="A0A8D2L2W9"/>
<feature type="region of interest" description="Disordered" evidence="15">
    <location>
        <begin position="505"/>
        <end position="524"/>
    </location>
</feature>
<dbReference type="FunFam" id="3.30.160.60:FF:001005">
    <property type="entry name" value="Zinc finger protein 75A"/>
    <property type="match status" value="1"/>
</dbReference>
<feature type="domain" description="C2H2-type" evidence="16">
    <location>
        <begin position="102"/>
        <end position="129"/>
    </location>
</feature>
<feature type="domain" description="C2H2-type" evidence="16">
    <location>
        <begin position="130"/>
        <end position="157"/>
    </location>
</feature>
<evidence type="ECO:0000256" key="11">
    <source>
        <dbReference type="ARBA" id="ARBA00023125"/>
    </source>
</evidence>
<dbReference type="SMART" id="SM00355">
    <property type="entry name" value="ZnF_C2H2"/>
    <property type="match status" value="11"/>
</dbReference>
<dbReference type="InterPro" id="IPR036236">
    <property type="entry name" value="Znf_C2H2_sf"/>
</dbReference>
<dbReference type="FunFam" id="3.30.160.60:FF:000530">
    <property type="entry name" value="zinc finger protein 775"/>
    <property type="match status" value="1"/>
</dbReference>
<evidence type="ECO:0000256" key="14">
    <source>
        <dbReference type="PROSITE-ProRule" id="PRU00042"/>
    </source>
</evidence>
<evidence type="ECO:0000259" key="16">
    <source>
        <dbReference type="PROSITE" id="PS50157"/>
    </source>
</evidence>
<name>A0A8D2L2W9_VARKO</name>
<reference evidence="17" key="1">
    <citation type="submission" date="2025-08" db="UniProtKB">
        <authorList>
            <consortium name="Ensembl"/>
        </authorList>
    </citation>
    <scope>IDENTIFICATION</scope>
</reference>
<feature type="domain" description="C2H2-type" evidence="16">
    <location>
        <begin position="284"/>
        <end position="311"/>
    </location>
</feature>
<dbReference type="FunFam" id="3.30.160.60:FF:000060">
    <property type="entry name" value="zinc finger protein 436"/>
    <property type="match status" value="1"/>
</dbReference>
<feature type="region of interest" description="Disordered" evidence="15">
    <location>
        <begin position="229"/>
        <end position="249"/>
    </location>
</feature>
<keyword evidence="8" id="KW-0862">Zinc</keyword>
<evidence type="ECO:0000256" key="2">
    <source>
        <dbReference type="ARBA" id="ARBA00004123"/>
    </source>
</evidence>
<dbReference type="PROSITE" id="PS00028">
    <property type="entry name" value="ZINC_FINGER_C2H2_1"/>
    <property type="match status" value="10"/>
</dbReference>
<comment type="function">
    <text evidence="1">May be involved in transcriptional regulation.</text>
</comment>
<dbReference type="GO" id="GO:0005634">
    <property type="term" value="C:nucleus"/>
    <property type="evidence" value="ECO:0007669"/>
    <property type="project" value="UniProtKB-SubCell"/>
</dbReference>
<feature type="domain" description="C2H2-type" evidence="16">
    <location>
        <begin position="486"/>
        <end position="513"/>
    </location>
</feature>
<evidence type="ECO:0000256" key="9">
    <source>
        <dbReference type="ARBA" id="ARBA00022843"/>
    </source>
</evidence>
<dbReference type="GO" id="GO:0008270">
    <property type="term" value="F:zinc ion binding"/>
    <property type="evidence" value="ECO:0007669"/>
    <property type="project" value="UniProtKB-KW"/>
</dbReference>
<dbReference type="GO" id="GO:0003677">
    <property type="term" value="F:DNA binding"/>
    <property type="evidence" value="ECO:0007669"/>
    <property type="project" value="UniProtKB-KW"/>
</dbReference>
<dbReference type="SUPFAM" id="SSF57667">
    <property type="entry name" value="beta-beta-alpha zinc fingers"/>
    <property type="match status" value="6"/>
</dbReference>
<evidence type="ECO:0000256" key="7">
    <source>
        <dbReference type="ARBA" id="ARBA00022771"/>
    </source>
</evidence>
<dbReference type="Gene3D" id="3.30.160.60">
    <property type="entry name" value="Classic Zinc Finger"/>
    <property type="match status" value="9"/>
</dbReference>
<feature type="domain" description="C2H2-type" evidence="16">
    <location>
        <begin position="458"/>
        <end position="485"/>
    </location>
</feature>
<feature type="domain" description="C2H2-type" evidence="16">
    <location>
        <begin position="430"/>
        <end position="457"/>
    </location>
</feature>
<feature type="compositionally biased region" description="Low complexity" evidence="15">
    <location>
        <begin position="21"/>
        <end position="36"/>
    </location>
</feature>
<feature type="domain" description="C2H2-type" evidence="16">
    <location>
        <begin position="340"/>
        <end position="369"/>
    </location>
</feature>
<comment type="similarity">
    <text evidence="3">Belongs to the krueppel C2H2-type zinc-finger protein family.</text>
</comment>
<dbReference type="OMA" id="GGWEEAQ"/>
<keyword evidence="4" id="KW-1017">Isopeptide bond</keyword>
<feature type="region of interest" description="Disordered" evidence="15">
    <location>
        <begin position="1"/>
        <end position="61"/>
    </location>
</feature>
<dbReference type="Ensembl" id="ENSVKKT00000016564.1">
    <property type="protein sequence ID" value="ENSVKKP00000016182.1"/>
    <property type="gene ID" value="ENSVKKG00000011016.1"/>
</dbReference>
<reference evidence="17" key="2">
    <citation type="submission" date="2025-09" db="UniProtKB">
        <authorList>
            <consortium name="Ensembl"/>
        </authorList>
    </citation>
    <scope>IDENTIFICATION</scope>
</reference>
<evidence type="ECO:0000256" key="6">
    <source>
        <dbReference type="ARBA" id="ARBA00022737"/>
    </source>
</evidence>
<keyword evidence="12" id="KW-0804">Transcription</keyword>
<evidence type="ECO:0000256" key="5">
    <source>
        <dbReference type="ARBA" id="ARBA00022723"/>
    </source>
</evidence>
<evidence type="ECO:0000256" key="12">
    <source>
        <dbReference type="ARBA" id="ARBA00023163"/>
    </source>
</evidence>
<keyword evidence="13" id="KW-0539">Nucleus</keyword>
<keyword evidence="7 14" id="KW-0863">Zinc-finger</keyword>
<dbReference type="FunFam" id="3.30.160.60:FF:000321">
    <property type="entry name" value="myeloid zinc finger 1 isoform X1"/>
    <property type="match status" value="1"/>
</dbReference>
<keyword evidence="11" id="KW-0238">DNA-binding</keyword>
<dbReference type="FunFam" id="3.30.160.60:FF:000979">
    <property type="entry name" value="Zinc finger protein 775"/>
    <property type="match status" value="1"/>
</dbReference>
<dbReference type="FunFam" id="3.30.160.60:FF:000100">
    <property type="entry name" value="Zinc finger 45-like"/>
    <property type="match status" value="2"/>
</dbReference>
<keyword evidence="5" id="KW-0479">Metal-binding</keyword>
<dbReference type="PROSITE" id="PS50157">
    <property type="entry name" value="ZINC_FINGER_C2H2_2"/>
    <property type="match status" value="11"/>
</dbReference>
<dbReference type="FunFam" id="3.30.160.60:FF:002343">
    <property type="entry name" value="Zinc finger protein 33A"/>
    <property type="match status" value="1"/>
</dbReference>
<keyword evidence="10" id="KW-0805">Transcription regulation</keyword>
<dbReference type="Pfam" id="PF00096">
    <property type="entry name" value="zf-C2H2"/>
    <property type="match status" value="10"/>
</dbReference>
<keyword evidence="18" id="KW-1185">Reference proteome</keyword>
<keyword evidence="9" id="KW-0832">Ubl conjugation</keyword>
<evidence type="ECO:0000256" key="4">
    <source>
        <dbReference type="ARBA" id="ARBA00022499"/>
    </source>
</evidence>
<comment type="subcellular location">
    <subcellularLocation>
        <location evidence="2">Nucleus</location>
    </subcellularLocation>
</comment>
<evidence type="ECO:0000313" key="17">
    <source>
        <dbReference type="Ensembl" id="ENSVKKP00000016182.1"/>
    </source>
</evidence>
<keyword evidence="6" id="KW-0677">Repeat</keyword>
<dbReference type="PANTHER" id="PTHR24379">
    <property type="entry name" value="KRAB AND ZINC FINGER DOMAIN-CONTAINING"/>
    <property type="match status" value="1"/>
</dbReference>
<evidence type="ECO:0000256" key="8">
    <source>
        <dbReference type="ARBA" id="ARBA00022833"/>
    </source>
</evidence>
<dbReference type="InterPro" id="IPR013087">
    <property type="entry name" value="Znf_C2H2_type"/>
</dbReference>
<evidence type="ECO:0000256" key="10">
    <source>
        <dbReference type="ARBA" id="ARBA00023015"/>
    </source>
</evidence>
<feature type="domain" description="C2H2-type" evidence="16">
    <location>
        <begin position="188"/>
        <end position="215"/>
    </location>
</feature>
<dbReference type="PANTHER" id="PTHR24379:SF121">
    <property type="entry name" value="C2H2-TYPE DOMAIN-CONTAINING PROTEIN"/>
    <property type="match status" value="1"/>
</dbReference>
<evidence type="ECO:0000256" key="3">
    <source>
        <dbReference type="ARBA" id="ARBA00006991"/>
    </source>
</evidence>
<evidence type="ECO:0000256" key="15">
    <source>
        <dbReference type="SAM" id="MobiDB-lite"/>
    </source>
</evidence>
<evidence type="ECO:0000313" key="18">
    <source>
        <dbReference type="Proteomes" id="UP000694545"/>
    </source>
</evidence>
<feature type="domain" description="C2H2-type" evidence="16">
    <location>
        <begin position="158"/>
        <end position="185"/>
    </location>
</feature>
<evidence type="ECO:0000256" key="13">
    <source>
        <dbReference type="ARBA" id="ARBA00023242"/>
    </source>
</evidence>
<sequence length="524" mass="58400">MRLPACAGPSPVQGSGGSGPAGLEPRAPCRPSRARSFSLQQPQRSHWVGNATRGGLNAKGSTIPRGALGRGHAAPPVAIQVPLGNPGLGPLPPSLEMGMLAFACQECGKRFAWRSSLNIHARTHTGEKPFPCRACGRRFSQKPNLLCHLRHHTGERPFRCPRCERGFRQKQHLRKHLRSHARPRPGPHACPDCQRAFGSKAVLRLHRRLHARPRQRVLRELRQACGEPVARQREEGRAGQGRAARPRGRRRGVKKFICSECGKGFTWWSSLSIHQRIHTGERPFGCPDCGRGFTQKPNLLRHLRYHRGERPHACPDCGRGFTQKQHLLKHRRTHLAERGFRCHACGRTFPSKGALTLHQRAGLAAEADPWRPGGPDPFPHPDLGPQSDMDGQPVLIVAPGTRPLALSQTKKGVFWKPTLPKPPAPEQKQYICSECGKGFVSWSALTIHRRIHTGERPYQCGECGKRFSQKPNLLRHQRHHTGEKPYPCPACGKSFVQKHHLTKHQRVHRKGPPQGSALVVKMEA</sequence>
<evidence type="ECO:0000256" key="1">
    <source>
        <dbReference type="ARBA" id="ARBA00003767"/>
    </source>
</evidence>
<dbReference type="FunFam" id="3.30.160.60:FF:001325">
    <property type="entry name" value="zinc finger protein 200"/>
    <property type="match status" value="1"/>
</dbReference>
<feature type="domain" description="C2H2-type" evidence="16">
    <location>
        <begin position="256"/>
        <end position="283"/>
    </location>
</feature>
<dbReference type="Proteomes" id="UP000694545">
    <property type="component" value="Unplaced"/>
</dbReference>
<feature type="domain" description="C2H2-type" evidence="16">
    <location>
        <begin position="312"/>
        <end position="339"/>
    </location>
</feature>
<accession>A0A8D2L2W9</accession>